<dbReference type="AlphaFoldDB" id="A0A8K0GBM5"/>
<evidence type="ECO:0000256" key="1">
    <source>
        <dbReference type="SAM" id="MobiDB-lite"/>
    </source>
</evidence>
<dbReference type="Proteomes" id="UP000801492">
    <property type="component" value="Unassembled WGS sequence"/>
</dbReference>
<evidence type="ECO:0000313" key="2">
    <source>
        <dbReference type="EMBL" id="KAF2898755.1"/>
    </source>
</evidence>
<feature type="region of interest" description="Disordered" evidence="1">
    <location>
        <begin position="28"/>
        <end position="59"/>
    </location>
</feature>
<protein>
    <submittedName>
        <fullName evidence="2">Uncharacterized protein</fullName>
    </submittedName>
</protein>
<name>A0A8K0GBM5_IGNLU</name>
<sequence length="288" mass="33779">MIAKGSERVKTPQDQILQRFVLHGISISRDAPRGTGHHSSIQHTHQRRTGRTEEPRKQPRCTVDKIKDRKYSLLLEFHPHYEKEEIKDEIENLRKNFAKITEALTSSKNTNHLQATTNYQKIIAHLQNEIGIKIEKLAPNPSKRSKRGTINIIGSVIKAITDNLNNEVSYTRTRYVADTLINKQIALTTAAILEFNSTINNIKTNQSILQQQITHLSKVEYRELEKRRTNSIRHYLKPEDDLFLHNHRQDPNRHRDRHNIYKKQDLPSRHHQTRFANERNQAYRALFT</sequence>
<reference evidence="2" key="1">
    <citation type="submission" date="2019-08" db="EMBL/GenBank/DDBJ databases">
        <title>The genome of the North American firefly Photinus pyralis.</title>
        <authorList>
            <consortium name="Photinus pyralis genome working group"/>
            <person name="Fallon T.R."/>
            <person name="Sander Lower S.E."/>
            <person name="Weng J.-K."/>
        </authorList>
    </citation>
    <scope>NUCLEOTIDE SEQUENCE</scope>
    <source>
        <strain evidence="2">TRF0915ILg1</strain>
        <tissue evidence="2">Whole body</tissue>
    </source>
</reference>
<accession>A0A8K0GBM5</accession>
<comment type="caution">
    <text evidence="2">The sequence shown here is derived from an EMBL/GenBank/DDBJ whole genome shotgun (WGS) entry which is preliminary data.</text>
</comment>
<keyword evidence="3" id="KW-1185">Reference proteome</keyword>
<feature type="compositionally biased region" description="Basic and acidic residues" evidence="1">
    <location>
        <begin position="50"/>
        <end position="59"/>
    </location>
</feature>
<organism evidence="2 3">
    <name type="scientific">Ignelater luminosus</name>
    <name type="common">Cucubano</name>
    <name type="synonym">Pyrophorus luminosus</name>
    <dbReference type="NCBI Taxonomy" id="2038154"/>
    <lineage>
        <taxon>Eukaryota</taxon>
        <taxon>Metazoa</taxon>
        <taxon>Ecdysozoa</taxon>
        <taxon>Arthropoda</taxon>
        <taxon>Hexapoda</taxon>
        <taxon>Insecta</taxon>
        <taxon>Pterygota</taxon>
        <taxon>Neoptera</taxon>
        <taxon>Endopterygota</taxon>
        <taxon>Coleoptera</taxon>
        <taxon>Polyphaga</taxon>
        <taxon>Elateriformia</taxon>
        <taxon>Elateroidea</taxon>
        <taxon>Elateridae</taxon>
        <taxon>Agrypninae</taxon>
        <taxon>Pyrophorini</taxon>
        <taxon>Ignelater</taxon>
    </lineage>
</organism>
<evidence type="ECO:0000313" key="3">
    <source>
        <dbReference type="Proteomes" id="UP000801492"/>
    </source>
</evidence>
<gene>
    <name evidence="2" type="ORF">ILUMI_07420</name>
</gene>
<proteinExistence type="predicted"/>
<dbReference type="EMBL" id="VTPC01003282">
    <property type="protein sequence ID" value="KAF2898755.1"/>
    <property type="molecule type" value="Genomic_DNA"/>
</dbReference>
<dbReference type="OrthoDB" id="6782731at2759"/>